<keyword evidence="6" id="KW-0812">Transmembrane</keyword>
<keyword evidence="3" id="KW-0732">Signal</keyword>
<keyword evidence="4" id="KW-0572">Peptidoglycan-anchor</keyword>
<dbReference type="InterPro" id="IPR019931">
    <property type="entry name" value="LPXTG_anchor"/>
</dbReference>
<evidence type="ECO:0000313" key="8">
    <source>
        <dbReference type="EMBL" id="KDB01197.1"/>
    </source>
</evidence>
<evidence type="ECO:0000256" key="4">
    <source>
        <dbReference type="ARBA" id="ARBA00023088"/>
    </source>
</evidence>
<dbReference type="NCBIfam" id="TIGR03715">
    <property type="entry name" value="KxYKxGKxW"/>
    <property type="match status" value="1"/>
</dbReference>
<dbReference type="RefSeq" id="WP_034534240.1">
    <property type="nucleotide sequence ID" value="NZ_AZBY01000006.1"/>
</dbReference>
<feature type="region of interest" description="Disordered" evidence="5">
    <location>
        <begin position="831"/>
        <end position="905"/>
    </location>
</feature>
<feature type="domain" description="Gram-positive cocci surface proteins LPxTG" evidence="7">
    <location>
        <begin position="916"/>
        <end position="952"/>
    </location>
</feature>
<evidence type="ECO:0000256" key="6">
    <source>
        <dbReference type="SAM" id="Phobius"/>
    </source>
</evidence>
<protein>
    <recommendedName>
        <fullName evidence="7">Gram-positive cocci surface proteins LPxTG domain-containing protein</fullName>
    </recommendedName>
</protein>
<evidence type="ECO:0000313" key="9">
    <source>
        <dbReference type="Proteomes" id="UP000026921"/>
    </source>
</evidence>
<sequence>MSREVKEKKILHKVKKNWVVIGMSTVALLGTGYVVSQDNNITPAAVVAHADEQNSSYQADPNNVSATVTNVDASTQNVTAGKSVNYEVSLNNNDNLGRVIPKGTKITFTVNPQSGKNFSDLFSSISTYTKYGNANVFDVSTNDNVVTLTTNTDLYPSDSKINVSLLVKEGPQDAPDSTYNATVSASMNYAGENSNISVSNGNISVLQKKKSDVRPVDSQAGQMGARPLNIPDNSKPDTPSNWNTYPDDVSDYPLSNTYKNLVQYSGDTANAGYAPIVANKDGKPYFVVVAELNPNSKGNTVHGIAITLLNRNADKSSFDTNNFRLYAIVDGKYKDITNEPGVYLKSEYGNPMFDYSASKYTDNTVDFVAYLTYSDLSINYGVDGYLKYTVGDDPTINNVPPMHANVSIVPASDNVGKSWIISPDTTVYTDKDGNYTYNSGSLTNGVNVFQAIDGTPAKYVHVDNPKLNVSNDEGVNDGQTINVAQQSTKDINLTYSADGAVNSSAKLHVINPYVSIPDQQVTRNVKVNYIDSVTGNVLRTDTGSSVFKASGLKDTRNNEVTWGNWSNVSGDGTYNFTVPTIDGYVPEDNSNVTGQLYPLGNDVTRTVYMDPTEQVTSTNTVKVTAVPKDKTKQVTIPGTNGNSTESAPIDGYQQTKYVTFTRTGTKNKKIGNVITWGNFTPDSQNVSFTAPNIPGYYLISKGQKDYKILAPTEDKPREIIFSFLYKPMSDVTRTTKGNVSINYIDEDTKKAIHDPYTKDFEFTQAGKKNDQNGEVTWDGNGYTPASQSYSVASPQIDGYELVNSSQSTVSGTINGGGSDVVNTVSYKKIATSSSSDTNHSAASSGESQESSSASSSAQSSSAESSAQSSSAESSASSHVVVPRTSSSSHGNNDGNPAIDKNDTSVSTAANKDTKRLPQTGDQTHENILVAVGTALIAMALGLVFFGSRRRRK</sequence>
<keyword evidence="6" id="KW-0472">Membrane</keyword>
<dbReference type="Pfam" id="PF17966">
    <property type="entry name" value="Muc_B2"/>
    <property type="match status" value="3"/>
</dbReference>
<dbReference type="Proteomes" id="UP000026921">
    <property type="component" value="Unassembled WGS sequence"/>
</dbReference>
<feature type="compositionally biased region" description="Polar residues" evidence="5">
    <location>
        <begin position="883"/>
        <end position="894"/>
    </location>
</feature>
<evidence type="ECO:0000259" key="7">
    <source>
        <dbReference type="PROSITE" id="PS50847"/>
    </source>
</evidence>
<dbReference type="InterPro" id="IPR041495">
    <property type="entry name" value="Mub_B2"/>
</dbReference>
<dbReference type="NCBIfam" id="TIGR01167">
    <property type="entry name" value="LPXTG_anchor"/>
    <property type="match status" value="1"/>
</dbReference>
<dbReference type="InterPro" id="IPR022263">
    <property type="entry name" value="KxYKxGKxW"/>
</dbReference>
<gene>
    <name evidence="8" type="ORF">LAKU_6c00550</name>
</gene>
<evidence type="ECO:0000256" key="3">
    <source>
        <dbReference type="ARBA" id="ARBA00022729"/>
    </source>
</evidence>
<reference evidence="8 9" key="1">
    <citation type="journal article" date="2015" name="Stand. Genomic Sci.">
        <title>High quality draft genome of Lactobacillus kunkeei EFB6, isolated from a German European foulbrood outbreak of honeybees.</title>
        <authorList>
            <person name="Djukic M."/>
            <person name="Poehlein A."/>
            <person name="Strauss J."/>
            <person name="Tann F.J."/>
            <person name="Leimbach A."/>
            <person name="Hoppert M."/>
            <person name="Daniel R."/>
        </authorList>
    </citation>
    <scope>NUCLEOTIDE SEQUENCE [LARGE SCALE GENOMIC DNA]</scope>
    <source>
        <strain evidence="8 9">EFB6</strain>
    </source>
</reference>
<evidence type="ECO:0000256" key="5">
    <source>
        <dbReference type="SAM" id="MobiDB-lite"/>
    </source>
</evidence>
<feature type="region of interest" description="Disordered" evidence="5">
    <location>
        <begin position="212"/>
        <end position="241"/>
    </location>
</feature>
<comment type="caution">
    <text evidence="8">The sequence shown here is derived from an EMBL/GenBank/DDBJ whole genome shotgun (WGS) entry which is preliminary data.</text>
</comment>
<dbReference type="AlphaFoldDB" id="A0A837ADX4"/>
<keyword evidence="2" id="KW-0964">Secreted</keyword>
<accession>A0A837ADX4</accession>
<dbReference type="Gene3D" id="2.60.40.4300">
    <property type="match status" value="3"/>
</dbReference>
<dbReference type="Pfam" id="PF19258">
    <property type="entry name" value="KxYKxGKxW_sig"/>
    <property type="match status" value="1"/>
</dbReference>
<dbReference type="EMBL" id="AZBY01000006">
    <property type="protein sequence ID" value="KDB01197.1"/>
    <property type="molecule type" value="Genomic_DNA"/>
</dbReference>
<feature type="transmembrane region" description="Helical" evidence="6">
    <location>
        <begin position="18"/>
        <end position="35"/>
    </location>
</feature>
<dbReference type="Pfam" id="PF00746">
    <property type="entry name" value="Gram_pos_anchor"/>
    <property type="match status" value="1"/>
</dbReference>
<organism evidence="8 9">
    <name type="scientific">Apilactobacillus kunkeei EFB6</name>
    <dbReference type="NCBI Taxonomy" id="1419324"/>
    <lineage>
        <taxon>Bacteria</taxon>
        <taxon>Bacillati</taxon>
        <taxon>Bacillota</taxon>
        <taxon>Bacilli</taxon>
        <taxon>Lactobacillales</taxon>
        <taxon>Lactobacillaceae</taxon>
        <taxon>Apilactobacillus</taxon>
    </lineage>
</organism>
<keyword evidence="1" id="KW-0134">Cell wall</keyword>
<keyword evidence="6" id="KW-1133">Transmembrane helix</keyword>
<feature type="compositionally biased region" description="Low complexity" evidence="5">
    <location>
        <begin position="831"/>
        <end position="877"/>
    </location>
</feature>
<name>A0A837ADX4_9LACO</name>
<proteinExistence type="predicted"/>
<dbReference type="PROSITE" id="PS50847">
    <property type="entry name" value="GRAM_POS_ANCHORING"/>
    <property type="match status" value="1"/>
</dbReference>
<evidence type="ECO:0000256" key="1">
    <source>
        <dbReference type="ARBA" id="ARBA00022512"/>
    </source>
</evidence>
<feature type="transmembrane region" description="Helical" evidence="6">
    <location>
        <begin position="927"/>
        <end position="946"/>
    </location>
</feature>
<evidence type="ECO:0000256" key="2">
    <source>
        <dbReference type="ARBA" id="ARBA00022525"/>
    </source>
</evidence>